<dbReference type="Proteomes" id="UP000215215">
    <property type="component" value="Unassembled WGS sequence"/>
</dbReference>
<feature type="domain" description="Protein translocase subunit SecDF P1" evidence="11">
    <location>
        <begin position="85"/>
        <end position="142"/>
    </location>
</feature>
<evidence type="ECO:0000256" key="7">
    <source>
        <dbReference type="ARBA" id="ARBA00023010"/>
    </source>
</evidence>
<evidence type="ECO:0000256" key="1">
    <source>
        <dbReference type="ARBA" id="ARBA00004651"/>
    </source>
</evidence>
<proteinExistence type="inferred from homology"/>
<comment type="caution">
    <text evidence="9">Lacks conserved residue(s) required for the propagation of feature annotation.</text>
</comment>
<accession>A0A235BUG1</accession>
<dbReference type="InterPro" id="IPR048634">
    <property type="entry name" value="SecD_SecF_C"/>
</dbReference>
<evidence type="ECO:0000313" key="13">
    <source>
        <dbReference type="EMBL" id="OYD16073.1"/>
    </source>
</evidence>
<evidence type="ECO:0000259" key="12">
    <source>
        <dbReference type="Pfam" id="PF22599"/>
    </source>
</evidence>
<comment type="subcellular location">
    <subcellularLocation>
        <location evidence="1 9">Cell membrane</location>
        <topology evidence="1 9">Multi-pass membrane protein</topology>
    </subcellularLocation>
</comment>
<keyword evidence="3 9" id="KW-1003">Cell membrane</keyword>
<sequence>MRSNLTWKFTVVIIAVGLSLWQLSYTIRNLSLTPEEKEELPEGYVKKMGKKALKLGLDLKGGMHIVLTVDRSKLPEGIGAKDARDRAMEIIRNRVDQFGVAEPQIARQGEDRIVIQLPGVVDRERAKEIIGKTALLEFKLVESPDNFEGILRNIDGIVYDYELKQVNYDSTLIPQNPFLSLVYSRKVAEYDLPTLKKYLSLEGVKSVIPKNIEFLFSKPRKEDAMKYRTLYILEKQAVLTGEALVDAKMGIGTAKNPTAARVDLTMKPEARRKWARITGANINRQIAIVLDGVVQSAPRVIERIATGNSMIEMPGADVKDAQDLALVLRAGALPAPLKTIEERTVGPTLGSDSVRKSAKAMLLGTILVLIFMAIYYRSCGLIADFAVMLNIFFLLALLSGLGATLTLPGIAGIVLIIGTSVDANVLIYERIREELTAGKTVRAAIGAGYGRAFRTILDANVTTLLMAIVLYYFGTGPIRGFAVVLSLGIICNFFTAIFITRLTLDYITSRPGVRGIAI</sequence>
<dbReference type="Pfam" id="PF07549">
    <property type="entry name" value="Sec_GG"/>
    <property type="match status" value="1"/>
</dbReference>
<dbReference type="AlphaFoldDB" id="A0A235BUG1"/>
<evidence type="ECO:0000256" key="9">
    <source>
        <dbReference type="HAMAP-Rule" id="MF_01463"/>
    </source>
</evidence>
<evidence type="ECO:0000259" key="10">
    <source>
        <dbReference type="Pfam" id="PF02355"/>
    </source>
</evidence>
<keyword evidence="5 9" id="KW-0653">Protein transport</keyword>
<evidence type="ECO:0000256" key="5">
    <source>
        <dbReference type="ARBA" id="ARBA00022927"/>
    </source>
</evidence>
<dbReference type="PANTHER" id="PTHR30081:SF1">
    <property type="entry name" value="PROTEIN TRANSLOCASE SUBUNIT SECD"/>
    <property type="match status" value="1"/>
</dbReference>
<keyword evidence="7 9" id="KW-0811">Translocation</keyword>
<gene>
    <name evidence="9 13" type="primary">secD</name>
    <name evidence="13" type="ORF">CH333_04355</name>
</gene>
<keyword evidence="6 9" id="KW-1133">Transmembrane helix</keyword>
<dbReference type="Pfam" id="PF02355">
    <property type="entry name" value="SecD_SecF_C"/>
    <property type="match status" value="1"/>
</dbReference>
<protein>
    <recommendedName>
        <fullName evidence="9">Protein translocase subunit SecD</fullName>
    </recommendedName>
</protein>
<evidence type="ECO:0000313" key="14">
    <source>
        <dbReference type="Proteomes" id="UP000215215"/>
    </source>
</evidence>
<keyword evidence="8 9" id="KW-0472">Membrane</keyword>
<dbReference type="GO" id="GO:0065002">
    <property type="term" value="P:intracellular protein transmembrane transport"/>
    <property type="evidence" value="ECO:0007669"/>
    <property type="project" value="UniProtKB-UniRule"/>
</dbReference>
<dbReference type="PRINTS" id="PR00702">
    <property type="entry name" value="ACRIFLAVINRP"/>
</dbReference>
<feature type="transmembrane region" description="Helical" evidence="9">
    <location>
        <begin position="480"/>
        <end position="504"/>
    </location>
</feature>
<evidence type="ECO:0000256" key="2">
    <source>
        <dbReference type="ARBA" id="ARBA00022448"/>
    </source>
</evidence>
<dbReference type="Gene3D" id="1.20.1640.10">
    <property type="entry name" value="Multidrug efflux transporter AcrB transmembrane domain"/>
    <property type="match status" value="1"/>
</dbReference>
<feature type="domain" description="Protein export membrane protein SecD/SecF C-terminal" evidence="10">
    <location>
        <begin position="338"/>
        <end position="502"/>
    </location>
</feature>
<dbReference type="Pfam" id="PF21760">
    <property type="entry name" value="SecD_1st"/>
    <property type="match status" value="1"/>
</dbReference>
<evidence type="ECO:0000256" key="4">
    <source>
        <dbReference type="ARBA" id="ARBA00022692"/>
    </source>
</evidence>
<dbReference type="GO" id="GO:0015450">
    <property type="term" value="F:protein-transporting ATPase activity"/>
    <property type="evidence" value="ECO:0007669"/>
    <property type="project" value="InterPro"/>
</dbReference>
<dbReference type="InterPro" id="IPR005791">
    <property type="entry name" value="SecD"/>
</dbReference>
<dbReference type="NCBIfam" id="TIGR00916">
    <property type="entry name" value="2A0604s01"/>
    <property type="match status" value="1"/>
</dbReference>
<keyword evidence="4 9" id="KW-0812">Transmembrane</keyword>
<keyword evidence="2 9" id="KW-0813">Transport</keyword>
<feature type="transmembrane region" description="Helical" evidence="9">
    <location>
        <begin position="358"/>
        <end position="376"/>
    </location>
</feature>
<dbReference type="FunFam" id="1.20.1640.10:FF:000004">
    <property type="entry name" value="Protein translocase subunit SecD"/>
    <property type="match status" value="1"/>
</dbReference>
<evidence type="ECO:0000256" key="6">
    <source>
        <dbReference type="ARBA" id="ARBA00022989"/>
    </source>
</evidence>
<dbReference type="Gene3D" id="3.30.1360.200">
    <property type="match status" value="1"/>
</dbReference>
<dbReference type="GO" id="GO:0005886">
    <property type="term" value="C:plasma membrane"/>
    <property type="evidence" value="ECO:0007669"/>
    <property type="project" value="UniProtKB-SubCell"/>
</dbReference>
<dbReference type="InterPro" id="IPR055344">
    <property type="entry name" value="SecD_SecF_C_bact"/>
</dbReference>
<comment type="subunit">
    <text evidence="9">Forms a complex with SecF. Part of the essential Sec protein translocation apparatus which comprises SecA, SecYEG and auxiliary proteins SecDF. Other proteins may also be involved.</text>
</comment>
<dbReference type="NCBIfam" id="TIGR01129">
    <property type="entry name" value="secD"/>
    <property type="match status" value="1"/>
</dbReference>
<organism evidence="13 14">
    <name type="scientific">candidate division WOR-3 bacterium JGI_Cruoil_03_44_89</name>
    <dbReference type="NCBI Taxonomy" id="1973748"/>
    <lineage>
        <taxon>Bacteria</taxon>
        <taxon>Bacteria division WOR-3</taxon>
    </lineage>
</organism>
<feature type="transmembrane region" description="Helical" evidence="9">
    <location>
        <begin position="452"/>
        <end position="474"/>
    </location>
</feature>
<dbReference type="GO" id="GO:0043952">
    <property type="term" value="P:protein transport by the Sec complex"/>
    <property type="evidence" value="ECO:0007669"/>
    <property type="project" value="UniProtKB-UniRule"/>
</dbReference>
<dbReference type="Pfam" id="PF22599">
    <property type="entry name" value="SecDF_P1_head"/>
    <property type="match status" value="1"/>
</dbReference>
<evidence type="ECO:0000259" key="11">
    <source>
        <dbReference type="Pfam" id="PF21760"/>
    </source>
</evidence>
<dbReference type="Gene3D" id="3.30.70.3220">
    <property type="match status" value="1"/>
</dbReference>
<dbReference type="InterPro" id="IPR022646">
    <property type="entry name" value="SecD/SecF_CS"/>
</dbReference>
<reference evidence="13 14" key="1">
    <citation type="submission" date="2017-07" db="EMBL/GenBank/DDBJ databases">
        <title>Recovery of genomes from metagenomes via a dereplication, aggregation, and scoring strategy.</title>
        <authorList>
            <person name="Sieber C.M."/>
            <person name="Probst A.J."/>
            <person name="Sharrar A."/>
            <person name="Thomas B.C."/>
            <person name="Hess M."/>
            <person name="Tringe S.G."/>
            <person name="Banfield J.F."/>
        </authorList>
    </citation>
    <scope>NUCLEOTIDE SEQUENCE [LARGE SCALE GENOMIC DNA]</scope>
    <source>
        <strain evidence="13">JGI_Cruoil_03_44_89</strain>
    </source>
</reference>
<comment type="caution">
    <text evidence="13">The sequence shown here is derived from an EMBL/GenBank/DDBJ whole genome shotgun (WGS) entry which is preliminary data.</text>
</comment>
<dbReference type="InterPro" id="IPR048631">
    <property type="entry name" value="SecD_1st"/>
</dbReference>
<name>A0A235BUG1_UNCW3</name>
<feature type="domain" description="SecDF P1 head subdomain" evidence="12">
    <location>
        <begin position="229"/>
        <end position="335"/>
    </location>
</feature>
<dbReference type="SUPFAM" id="SSF82866">
    <property type="entry name" value="Multidrug efflux transporter AcrB transmembrane domain"/>
    <property type="match status" value="1"/>
</dbReference>
<comment type="function">
    <text evidence="9">Part of the Sec protein translocase complex. Interacts with the SecYEG preprotein conducting channel. SecDF uses the proton motive force (PMF) to complete protein translocation after the ATP-dependent function of SecA.</text>
</comment>
<evidence type="ECO:0000256" key="8">
    <source>
        <dbReference type="ARBA" id="ARBA00023136"/>
    </source>
</evidence>
<dbReference type="HAMAP" id="MF_01463_B">
    <property type="entry name" value="SecD_B"/>
    <property type="match status" value="1"/>
</dbReference>
<dbReference type="GO" id="GO:0006605">
    <property type="term" value="P:protein targeting"/>
    <property type="evidence" value="ECO:0007669"/>
    <property type="project" value="UniProtKB-UniRule"/>
</dbReference>
<dbReference type="PANTHER" id="PTHR30081">
    <property type="entry name" value="PROTEIN-EXPORT MEMBRANE PROTEIN SEC"/>
    <property type="match status" value="1"/>
</dbReference>
<dbReference type="InterPro" id="IPR054384">
    <property type="entry name" value="SecDF_P1_head"/>
</dbReference>
<evidence type="ECO:0000256" key="3">
    <source>
        <dbReference type="ARBA" id="ARBA00022475"/>
    </source>
</evidence>
<comment type="similarity">
    <text evidence="9">Belongs to the SecD/SecF family. SecD subfamily.</text>
</comment>
<dbReference type="EMBL" id="NOZQ01000088">
    <property type="protein sequence ID" value="OYD16073.1"/>
    <property type="molecule type" value="Genomic_DNA"/>
</dbReference>
<dbReference type="InterPro" id="IPR001036">
    <property type="entry name" value="Acrflvin-R"/>
</dbReference>
<dbReference type="InterPro" id="IPR022813">
    <property type="entry name" value="SecD/SecF_arch_bac"/>
</dbReference>